<feature type="chain" id="PRO_5047007951" description="Lipoprotein" evidence="1">
    <location>
        <begin position="23"/>
        <end position="123"/>
    </location>
</feature>
<comment type="caution">
    <text evidence="2">The sequence shown here is derived from an EMBL/GenBank/DDBJ whole genome shotgun (WGS) entry which is preliminary data.</text>
</comment>
<keyword evidence="1" id="KW-0732">Signal</keyword>
<evidence type="ECO:0008006" key="4">
    <source>
        <dbReference type="Google" id="ProtNLM"/>
    </source>
</evidence>
<dbReference type="RefSeq" id="WP_238183149.1">
    <property type="nucleotide sequence ID" value="NZ_BPRB01000142.1"/>
</dbReference>
<dbReference type="EMBL" id="BPRB01000142">
    <property type="protein sequence ID" value="GJE60531.1"/>
    <property type="molecule type" value="Genomic_DNA"/>
</dbReference>
<name>A0ABQ4U178_9HYPH</name>
<keyword evidence="3" id="KW-1185">Reference proteome</keyword>
<gene>
    <name evidence="2" type="ORF">MPOCJGCO_2644</name>
</gene>
<accession>A0ABQ4U178</accession>
<feature type="signal peptide" evidence="1">
    <location>
        <begin position="1"/>
        <end position="22"/>
    </location>
</feature>
<evidence type="ECO:0000256" key="1">
    <source>
        <dbReference type="SAM" id="SignalP"/>
    </source>
</evidence>
<proteinExistence type="predicted"/>
<organism evidence="2 3">
    <name type="scientific">Methylobacterium trifolii</name>
    <dbReference type="NCBI Taxonomy" id="1003092"/>
    <lineage>
        <taxon>Bacteria</taxon>
        <taxon>Pseudomonadati</taxon>
        <taxon>Pseudomonadota</taxon>
        <taxon>Alphaproteobacteria</taxon>
        <taxon>Hyphomicrobiales</taxon>
        <taxon>Methylobacteriaceae</taxon>
        <taxon>Methylobacterium</taxon>
    </lineage>
</organism>
<sequence>MNVRVRWLVSLAGVAGFLGGLAACESAVERQRVATCRRAVPALVQGESGAQVLRVGPGSAPDSVRVDYAVGQRRHWLLCRFNPGADLTGVTTDRSTLTGASLYLLKRYYLDTPDAERADPVGR</sequence>
<dbReference type="Proteomes" id="UP001055057">
    <property type="component" value="Unassembled WGS sequence"/>
</dbReference>
<evidence type="ECO:0000313" key="2">
    <source>
        <dbReference type="EMBL" id="GJE60531.1"/>
    </source>
</evidence>
<reference evidence="2" key="1">
    <citation type="journal article" date="2021" name="Front. Microbiol.">
        <title>Comprehensive Comparative Genomics and Phenotyping of Methylobacterium Species.</title>
        <authorList>
            <person name="Alessa O."/>
            <person name="Ogura Y."/>
            <person name="Fujitani Y."/>
            <person name="Takami H."/>
            <person name="Hayashi T."/>
            <person name="Sahin N."/>
            <person name="Tani A."/>
        </authorList>
    </citation>
    <scope>NUCLEOTIDE SEQUENCE</scope>
    <source>
        <strain evidence="2">DSM 23632</strain>
    </source>
</reference>
<reference evidence="2" key="2">
    <citation type="submission" date="2021-08" db="EMBL/GenBank/DDBJ databases">
        <authorList>
            <person name="Tani A."/>
            <person name="Ola A."/>
            <person name="Ogura Y."/>
            <person name="Katsura K."/>
            <person name="Hayashi T."/>
        </authorList>
    </citation>
    <scope>NUCLEOTIDE SEQUENCE</scope>
    <source>
        <strain evidence="2">DSM 23632</strain>
    </source>
</reference>
<evidence type="ECO:0000313" key="3">
    <source>
        <dbReference type="Proteomes" id="UP001055057"/>
    </source>
</evidence>
<protein>
    <recommendedName>
        <fullName evidence="4">Lipoprotein</fullName>
    </recommendedName>
</protein>
<dbReference type="PROSITE" id="PS51257">
    <property type="entry name" value="PROKAR_LIPOPROTEIN"/>
    <property type="match status" value="1"/>
</dbReference>